<dbReference type="AlphaFoldDB" id="A0A2U9CG32"/>
<proteinExistence type="predicted"/>
<evidence type="ECO:0000313" key="3">
    <source>
        <dbReference type="Proteomes" id="UP000246464"/>
    </source>
</evidence>
<gene>
    <name evidence="2" type="ORF">SMAX5B_013872</name>
</gene>
<reference evidence="2 3" key="1">
    <citation type="submission" date="2017-12" db="EMBL/GenBank/DDBJ databases">
        <title>Integrating genomic resources of turbot (Scophthalmus maximus) in depth evaluation of genetic and physical mapping variation across individuals.</title>
        <authorList>
            <person name="Martinez P."/>
        </authorList>
    </citation>
    <scope>NUCLEOTIDE SEQUENCE [LARGE SCALE GENOMIC DNA]</scope>
</reference>
<name>A0A2U9CG32_SCOMX</name>
<feature type="region of interest" description="Disordered" evidence="1">
    <location>
        <begin position="34"/>
        <end position="70"/>
    </location>
</feature>
<protein>
    <submittedName>
        <fullName evidence="2">Uncharacterized protein</fullName>
    </submittedName>
</protein>
<accession>A0A2U9CG32</accession>
<sequence>MYCLVCAIDLFHYLCCSFRMPQIQSFTGAMGGQLRGSLESSNNDKKGNGKTSPREQGSTSQPCLVKTTHH</sequence>
<evidence type="ECO:0000256" key="1">
    <source>
        <dbReference type="SAM" id="MobiDB-lite"/>
    </source>
</evidence>
<keyword evidence="3" id="KW-1185">Reference proteome</keyword>
<evidence type="ECO:0000313" key="2">
    <source>
        <dbReference type="EMBL" id="AWP15551.1"/>
    </source>
</evidence>
<dbReference type="Proteomes" id="UP000246464">
    <property type="component" value="Chromosome 16"/>
</dbReference>
<organism evidence="2 3">
    <name type="scientific">Scophthalmus maximus</name>
    <name type="common">Turbot</name>
    <name type="synonym">Psetta maxima</name>
    <dbReference type="NCBI Taxonomy" id="52904"/>
    <lineage>
        <taxon>Eukaryota</taxon>
        <taxon>Metazoa</taxon>
        <taxon>Chordata</taxon>
        <taxon>Craniata</taxon>
        <taxon>Vertebrata</taxon>
        <taxon>Euteleostomi</taxon>
        <taxon>Actinopterygii</taxon>
        <taxon>Neopterygii</taxon>
        <taxon>Teleostei</taxon>
        <taxon>Neoteleostei</taxon>
        <taxon>Acanthomorphata</taxon>
        <taxon>Carangaria</taxon>
        <taxon>Pleuronectiformes</taxon>
        <taxon>Pleuronectoidei</taxon>
        <taxon>Scophthalmidae</taxon>
        <taxon>Scophthalmus</taxon>
    </lineage>
</organism>
<dbReference type="EMBL" id="CP026258">
    <property type="protein sequence ID" value="AWP15551.1"/>
    <property type="molecule type" value="Genomic_DNA"/>
</dbReference>
<feature type="compositionally biased region" description="Polar residues" evidence="1">
    <location>
        <begin position="49"/>
        <end position="62"/>
    </location>
</feature>